<organism evidence="2 3">
    <name type="scientific">Spirosoma endophyticum</name>
    <dbReference type="NCBI Taxonomy" id="662367"/>
    <lineage>
        <taxon>Bacteria</taxon>
        <taxon>Pseudomonadati</taxon>
        <taxon>Bacteroidota</taxon>
        <taxon>Cytophagia</taxon>
        <taxon>Cytophagales</taxon>
        <taxon>Cytophagaceae</taxon>
        <taxon>Spirosoma</taxon>
    </lineage>
</organism>
<protein>
    <submittedName>
        <fullName evidence="2">Uncharacterized protein</fullName>
    </submittedName>
</protein>
<proteinExistence type="predicted"/>
<name>A0A1I2HM61_9BACT</name>
<evidence type="ECO:0000313" key="2">
    <source>
        <dbReference type="EMBL" id="SFF30608.1"/>
    </source>
</evidence>
<dbReference type="AlphaFoldDB" id="A0A1I2HM61"/>
<evidence type="ECO:0000256" key="1">
    <source>
        <dbReference type="SAM" id="MobiDB-lite"/>
    </source>
</evidence>
<evidence type="ECO:0000313" key="3">
    <source>
        <dbReference type="Proteomes" id="UP000198598"/>
    </source>
</evidence>
<dbReference type="EMBL" id="FOLQ01000045">
    <property type="protein sequence ID" value="SFF30608.1"/>
    <property type="molecule type" value="Genomic_DNA"/>
</dbReference>
<accession>A0A1I2HM61</accession>
<dbReference type="STRING" id="662367.SAMN05216167_1458"/>
<reference evidence="2 3" key="1">
    <citation type="submission" date="2016-10" db="EMBL/GenBank/DDBJ databases">
        <authorList>
            <person name="de Groot N.N."/>
        </authorList>
    </citation>
    <scope>NUCLEOTIDE SEQUENCE [LARGE SCALE GENOMIC DNA]</scope>
    <source>
        <strain evidence="2 3">DSM 26130</strain>
    </source>
</reference>
<dbReference type="RefSeq" id="WP_093835011.1">
    <property type="nucleotide sequence ID" value="NZ_FOLQ01000045.1"/>
</dbReference>
<sequence>MNGPEKDPDDPMRKALGERFDAFESEVPQSLTDRIFSALPSRRAIIDWSISTVLLILMGFFLELRTNHQVDTASGAPSQERRFIKSTLKSQGIDEAVTAPLPKESSGLTVENADGSRYVNRVVDSSSVSRKTSFSRKATALPRQSERPLTGRILPAGVSQPRTSQSTYWLKPAPPLERIEQTTNNSSDALTAFESVATTAVPVIASVNPLPFRLLDVSSLTLTVPVSSPLSVKSSGQPRRSIWFFSVTPLQTFQLVTLRSTPDYTISDVRFGSAFSWQSKGVKVSAGFERNNVQFLLNYTLSSTTLSYRRALDEFTLPTVAHDPFEVTQSTTPLTLKDNLQWLSVGIRKKKTFRLDHALYTGGVGLEYGWALPTGKSMALTTLSLTKDVMLLDKTRLSIGPYAEFDLTKRTLLPEVWQSRSYRVGVTIGIHYAGK</sequence>
<feature type="region of interest" description="Disordered" evidence="1">
    <location>
        <begin position="134"/>
        <end position="159"/>
    </location>
</feature>
<dbReference type="OrthoDB" id="936103at2"/>
<gene>
    <name evidence="2" type="ORF">SAMN05216167_1458</name>
</gene>
<dbReference type="Proteomes" id="UP000198598">
    <property type="component" value="Unassembled WGS sequence"/>
</dbReference>
<keyword evidence="3" id="KW-1185">Reference proteome</keyword>